<comment type="caution">
    <text evidence="6">The sequence shown here is derived from an EMBL/GenBank/DDBJ whole genome shotgun (WGS) entry which is preliminary data.</text>
</comment>
<dbReference type="EMBL" id="JBHTGP010000018">
    <property type="protein sequence ID" value="MFD0690264.1"/>
    <property type="molecule type" value="Genomic_DNA"/>
</dbReference>
<proteinExistence type="predicted"/>
<dbReference type="InterPro" id="IPR050109">
    <property type="entry name" value="HTH-type_TetR-like_transc_reg"/>
</dbReference>
<keyword evidence="3" id="KW-0804">Transcription</keyword>
<evidence type="ECO:0000259" key="5">
    <source>
        <dbReference type="PROSITE" id="PS50977"/>
    </source>
</evidence>
<keyword evidence="2 4" id="KW-0238">DNA-binding</keyword>
<organism evidence="6 7">
    <name type="scientific">Actinomadura fibrosa</name>
    <dbReference type="NCBI Taxonomy" id="111802"/>
    <lineage>
        <taxon>Bacteria</taxon>
        <taxon>Bacillati</taxon>
        <taxon>Actinomycetota</taxon>
        <taxon>Actinomycetes</taxon>
        <taxon>Streptosporangiales</taxon>
        <taxon>Thermomonosporaceae</taxon>
        <taxon>Actinomadura</taxon>
    </lineage>
</organism>
<keyword evidence="1" id="KW-0805">Transcription regulation</keyword>
<dbReference type="Proteomes" id="UP001597063">
    <property type="component" value="Unassembled WGS sequence"/>
</dbReference>
<reference evidence="7" key="1">
    <citation type="journal article" date="2019" name="Int. J. Syst. Evol. Microbiol.">
        <title>The Global Catalogue of Microorganisms (GCM) 10K type strain sequencing project: providing services to taxonomists for standard genome sequencing and annotation.</title>
        <authorList>
            <consortium name="The Broad Institute Genomics Platform"/>
            <consortium name="The Broad Institute Genome Sequencing Center for Infectious Disease"/>
            <person name="Wu L."/>
            <person name="Ma J."/>
        </authorList>
    </citation>
    <scope>NUCLEOTIDE SEQUENCE [LARGE SCALE GENOMIC DNA]</scope>
    <source>
        <strain evidence="7">JCM 9371</strain>
    </source>
</reference>
<evidence type="ECO:0000313" key="7">
    <source>
        <dbReference type="Proteomes" id="UP001597063"/>
    </source>
</evidence>
<dbReference type="Gene3D" id="1.10.10.60">
    <property type="entry name" value="Homeodomain-like"/>
    <property type="match status" value="1"/>
</dbReference>
<name>A0ABW2XV49_9ACTN</name>
<feature type="domain" description="HTH tetR-type" evidence="5">
    <location>
        <begin position="5"/>
        <end position="65"/>
    </location>
</feature>
<dbReference type="InterPro" id="IPR001647">
    <property type="entry name" value="HTH_TetR"/>
</dbReference>
<dbReference type="InterPro" id="IPR036271">
    <property type="entry name" value="Tet_transcr_reg_TetR-rel_C_sf"/>
</dbReference>
<dbReference type="SUPFAM" id="SSF46689">
    <property type="entry name" value="Homeodomain-like"/>
    <property type="match status" value="1"/>
</dbReference>
<dbReference type="PANTHER" id="PTHR30055:SF151">
    <property type="entry name" value="TRANSCRIPTIONAL REGULATORY PROTEIN"/>
    <property type="match status" value="1"/>
</dbReference>
<evidence type="ECO:0000256" key="2">
    <source>
        <dbReference type="ARBA" id="ARBA00023125"/>
    </source>
</evidence>
<dbReference type="PANTHER" id="PTHR30055">
    <property type="entry name" value="HTH-TYPE TRANSCRIPTIONAL REGULATOR RUTR"/>
    <property type="match status" value="1"/>
</dbReference>
<dbReference type="Pfam" id="PF13305">
    <property type="entry name" value="TetR_C_33"/>
    <property type="match status" value="1"/>
</dbReference>
<gene>
    <name evidence="6" type="ORF">ACFQZM_37645</name>
</gene>
<evidence type="ECO:0000256" key="4">
    <source>
        <dbReference type="PROSITE-ProRule" id="PRU00335"/>
    </source>
</evidence>
<dbReference type="Gene3D" id="1.10.357.10">
    <property type="entry name" value="Tetracycline Repressor, domain 2"/>
    <property type="match status" value="1"/>
</dbReference>
<dbReference type="Pfam" id="PF00440">
    <property type="entry name" value="TetR_N"/>
    <property type="match status" value="1"/>
</dbReference>
<evidence type="ECO:0000313" key="6">
    <source>
        <dbReference type="EMBL" id="MFD0690264.1"/>
    </source>
</evidence>
<dbReference type="PROSITE" id="PS50977">
    <property type="entry name" value="HTH_TETR_2"/>
    <property type="match status" value="1"/>
</dbReference>
<dbReference type="RefSeq" id="WP_131757806.1">
    <property type="nucleotide sequence ID" value="NZ_CAACUY010000038.1"/>
</dbReference>
<dbReference type="InterPro" id="IPR025996">
    <property type="entry name" value="MT1864/Rv1816-like_C"/>
</dbReference>
<sequence>MARAGVTVERLTVAAAELADEVGFGNVTVAALARRFGVKEASLYSHIRNARDLRTRVALLALAELADEVAAALAGRAGKDALVAFAGAYRDYAKRHPGRYAAGQMELDPETAAASAGPRHAEMARAILRGYDLAEPDQTDAVRMLGAVFHGYVSLETAGGFRHHPRDADASWARCLDALDSALRNWPRP</sequence>
<dbReference type="InterPro" id="IPR009057">
    <property type="entry name" value="Homeodomain-like_sf"/>
</dbReference>
<dbReference type="SUPFAM" id="SSF48498">
    <property type="entry name" value="Tetracyclin repressor-like, C-terminal domain"/>
    <property type="match status" value="1"/>
</dbReference>
<evidence type="ECO:0000256" key="3">
    <source>
        <dbReference type="ARBA" id="ARBA00023163"/>
    </source>
</evidence>
<accession>A0ABW2XV49</accession>
<evidence type="ECO:0000256" key="1">
    <source>
        <dbReference type="ARBA" id="ARBA00023015"/>
    </source>
</evidence>
<keyword evidence="7" id="KW-1185">Reference proteome</keyword>
<feature type="DNA-binding region" description="H-T-H motif" evidence="4">
    <location>
        <begin position="28"/>
        <end position="47"/>
    </location>
</feature>
<protein>
    <submittedName>
        <fullName evidence="6">TetR/AcrR family transcriptional regulator</fullName>
    </submittedName>
</protein>